<dbReference type="EMBL" id="BMFY01000004">
    <property type="protein sequence ID" value="GGA10601.1"/>
    <property type="molecule type" value="Genomic_DNA"/>
</dbReference>
<evidence type="ECO:0000313" key="2">
    <source>
        <dbReference type="EMBL" id="GGA10601.1"/>
    </source>
</evidence>
<keyword evidence="1" id="KW-1133">Transmembrane helix</keyword>
<feature type="transmembrane region" description="Helical" evidence="1">
    <location>
        <begin position="124"/>
        <end position="146"/>
    </location>
</feature>
<accession>A0A8J2TX07</accession>
<reference evidence="2" key="2">
    <citation type="submission" date="2020-09" db="EMBL/GenBank/DDBJ databases">
        <authorList>
            <person name="Sun Q."/>
            <person name="Zhou Y."/>
        </authorList>
    </citation>
    <scope>NUCLEOTIDE SEQUENCE</scope>
    <source>
        <strain evidence="2">CGMCC 1.12785</strain>
    </source>
</reference>
<feature type="transmembrane region" description="Helical" evidence="1">
    <location>
        <begin position="66"/>
        <end position="88"/>
    </location>
</feature>
<sequence>MTHKDPVPLHRYLTARFRLESSGDRLALTVLVILAVAGIVKGIDRAFSEPSSSDLMYVVEMLGSHVWGWAHAIASLLILVAVATRWLAGMIAATAAAAAVWAAYATAMTQGVATAFIAGDLRGVRFAAAPLETAALMLVMLAALLAQHRRLVKDGGAR</sequence>
<evidence type="ECO:0000313" key="3">
    <source>
        <dbReference type="Proteomes" id="UP000616114"/>
    </source>
</evidence>
<evidence type="ECO:0000256" key="1">
    <source>
        <dbReference type="SAM" id="Phobius"/>
    </source>
</evidence>
<feature type="transmembrane region" description="Helical" evidence="1">
    <location>
        <begin position="95"/>
        <end position="118"/>
    </location>
</feature>
<organism evidence="2 3">
    <name type="scientific">Sediminivirga luteola</name>
    <dbReference type="NCBI Taxonomy" id="1774748"/>
    <lineage>
        <taxon>Bacteria</taxon>
        <taxon>Bacillati</taxon>
        <taxon>Actinomycetota</taxon>
        <taxon>Actinomycetes</taxon>
        <taxon>Micrococcales</taxon>
        <taxon>Brevibacteriaceae</taxon>
        <taxon>Sediminivirga</taxon>
    </lineage>
</organism>
<dbReference type="AlphaFoldDB" id="A0A8J2TX07"/>
<protein>
    <submittedName>
        <fullName evidence="2">Uncharacterized protein</fullName>
    </submittedName>
</protein>
<gene>
    <name evidence="2" type="ORF">GCM10011333_11750</name>
</gene>
<proteinExistence type="predicted"/>
<keyword evidence="1" id="KW-0812">Transmembrane</keyword>
<keyword evidence="3" id="KW-1185">Reference proteome</keyword>
<dbReference type="RefSeq" id="WP_188550001.1">
    <property type="nucleotide sequence ID" value="NZ_BMFY01000004.1"/>
</dbReference>
<reference evidence="2" key="1">
    <citation type="journal article" date="2014" name="Int. J. Syst. Evol. Microbiol.">
        <title>Complete genome sequence of Corynebacterium casei LMG S-19264T (=DSM 44701T), isolated from a smear-ripened cheese.</title>
        <authorList>
            <consortium name="US DOE Joint Genome Institute (JGI-PGF)"/>
            <person name="Walter F."/>
            <person name="Albersmeier A."/>
            <person name="Kalinowski J."/>
            <person name="Ruckert C."/>
        </authorList>
    </citation>
    <scope>NUCLEOTIDE SEQUENCE</scope>
    <source>
        <strain evidence="2">CGMCC 1.12785</strain>
    </source>
</reference>
<dbReference type="Proteomes" id="UP000616114">
    <property type="component" value="Unassembled WGS sequence"/>
</dbReference>
<keyword evidence="1" id="KW-0472">Membrane</keyword>
<name>A0A8J2TX07_9MICO</name>
<comment type="caution">
    <text evidence="2">The sequence shown here is derived from an EMBL/GenBank/DDBJ whole genome shotgun (WGS) entry which is preliminary data.</text>
</comment>